<dbReference type="InterPro" id="IPR036390">
    <property type="entry name" value="WH_DNA-bd_sf"/>
</dbReference>
<dbReference type="Proteomes" id="UP001500920">
    <property type="component" value="Unassembled WGS sequence"/>
</dbReference>
<dbReference type="RefSeq" id="WP_344704132.1">
    <property type="nucleotide sequence ID" value="NZ_BAABCK010000068.1"/>
</dbReference>
<dbReference type="CDD" id="cd00092">
    <property type="entry name" value="HTH_CRP"/>
    <property type="match status" value="1"/>
</dbReference>
<dbReference type="SUPFAM" id="SSF46785">
    <property type="entry name" value="Winged helix' DNA-binding domain"/>
    <property type="match status" value="1"/>
</dbReference>
<dbReference type="SMART" id="SM00100">
    <property type="entry name" value="cNMP"/>
    <property type="match status" value="1"/>
</dbReference>
<evidence type="ECO:0000256" key="5">
    <source>
        <dbReference type="ARBA" id="ARBA00023163"/>
    </source>
</evidence>
<dbReference type="SMART" id="SM00419">
    <property type="entry name" value="HTH_CRP"/>
    <property type="match status" value="1"/>
</dbReference>
<dbReference type="InterPro" id="IPR050397">
    <property type="entry name" value="Env_Response_Regulators"/>
</dbReference>
<evidence type="ECO:0000313" key="8">
    <source>
        <dbReference type="EMBL" id="GAA3732246.1"/>
    </source>
</evidence>
<comment type="caution">
    <text evidence="8">The sequence shown here is derived from an EMBL/GenBank/DDBJ whole genome shotgun (WGS) entry which is preliminary data.</text>
</comment>
<evidence type="ECO:0000256" key="4">
    <source>
        <dbReference type="ARBA" id="ARBA00023159"/>
    </source>
</evidence>
<dbReference type="PRINTS" id="PR00034">
    <property type="entry name" value="HTHCRP"/>
</dbReference>
<dbReference type="InterPro" id="IPR036388">
    <property type="entry name" value="WH-like_DNA-bd_sf"/>
</dbReference>
<organism evidence="8 9">
    <name type="scientific">Salinicoccus jeotgali</name>
    <dbReference type="NCBI Taxonomy" id="381634"/>
    <lineage>
        <taxon>Bacteria</taxon>
        <taxon>Bacillati</taxon>
        <taxon>Bacillota</taxon>
        <taxon>Bacilli</taxon>
        <taxon>Bacillales</taxon>
        <taxon>Staphylococcaceae</taxon>
        <taxon>Salinicoccus</taxon>
    </lineage>
</organism>
<dbReference type="Gene3D" id="2.60.120.10">
    <property type="entry name" value="Jelly Rolls"/>
    <property type="match status" value="1"/>
</dbReference>
<evidence type="ECO:0000256" key="2">
    <source>
        <dbReference type="ARBA" id="ARBA00023015"/>
    </source>
</evidence>
<accession>A0ABP7F5Z8</accession>
<dbReference type="PROSITE" id="PS51063">
    <property type="entry name" value="HTH_CRP_2"/>
    <property type="match status" value="1"/>
</dbReference>
<dbReference type="InterPro" id="IPR018490">
    <property type="entry name" value="cNMP-bd_dom_sf"/>
</dbReference>
<evidence type="ECO:0000256" key="1">
    <source>
        <dbReference type="ARBA" id="ARBA00020091"/>
    </source>
</evidence>
<dbReference type="PANTHER" id="PTHR24567">
    <property type="entry name" value="CRP FAMILY TRANSCRIPTIONAL REGULATORY PROTEIN"/>
    <property type="match status" value="1"/>
</dbReference>
<sequence>MPANDLKHLLSHIEIFRTLTEEELELIINITSQRRFYRNSHIFRQDEPMTHVYFVSHGKVKIYRTDGSGREQIVNFFQSGEMFPHHGLFRKDLYPANAITTEKSELFSISKENFEDLLMAHPEVSIKMFRTLGQLIVDLQKRLQDKIFKSTDKQILLLFERLLANHGEWVDEERTRLRTDMTKQDIANIIGTSRETVSRSISTFKKENILTEDEAGYYIVHHPSLHLYL</sequence>
<evidence type="ECO:0000259" key="6">
    <source>
        <dbReference type="PROSITE" id="PS50042"/>
    </source>
</evidence>
<dbReference type="InterPro" id="IPR012318">
    <property type="entry name" value="HTH_CRP"/>
</dbReference>
<feature type="domain" description="Cyclic nucleotide-binding" evidence="6">
    <location>
        <begin position="15"/>
        <end position="135"/>
    </location>
</feature>
<dbReference type="InterPro" id="IPR014710">
    <property type="entry name" value="RmlC-like_jellyroll"/>
</dbReference>
<dbReference type="InterPro" id="IPR000595">
    <property type="entry name" value="cNMP-bd_dom"/>
</dbReference>
<dbReference type="Pfam" id="PF13545">
    <property type="entry name" value="HTH_Crp_2"/>
    <property type="match status" value="1"/>
</dbReference>
<dbReference type="CDD" id="cd00038">
    <property type="entry name" value="CAP_ED"/>
    <property type="match status" value="1"/>
</dbReference>
<reference evidence="9" key="1">
    <citation type="journal article" date="2019" name="Int. J. Syst. Evol. Microbiol.">
        <title>The Global Catalogue of Microorganisms (GCM) 10K type strain sequencing project: providing services to taxonomists for standard genome sequencing and annotation.</title>
        <authorList>
            <consortium name="The Broad Institute Genomics Platform"/>
            <consortium name="The Broad Institute Genome Sequencing Center for Infectious Disease"/>
            <person name="Wu L."/>
            <person name="Ma J."/>
        </authorList>
    </citation>
    <scope>NUCLEOTIDE SEQUENCE [LARGE SCALE GENOMIC DNA]</scope>
    <source>
        <strain evidence="9">JCM 16981</strain>
    </source>
</reference>
<evidence type="ECO:0000256" key="3">
    <source>
        <dbReference type="ARBA" id="ARBA00023125"/>
    </source>
</evidence>
<feature type="domain" description="HTH crp-type" evidence="7">
    <location>
        <begin position="149"/>
        <end position="224"/>
    </location>
</feature>
<evidence type="ECO:0000313" key="9">
    <source>
        <dbReference type="Proteomes" id="UP001500920"/>
    </source>
</evidence>
<evidence type="ECO:0000259" key="7">
    <source>
        <dbReference type="PROSITE" id="PS51063"/>
    </source>
</evidence>
<dbReference type="PROSITE" id="PS50042">
    <property type="entry name" value="CNMP_BINDING_3"/>
    <property type="match status" value="1"/>
</dbReference>
<keyword evidence="9" id="KW-1185">Reference proteome</keyword>
<name>A0ABP7F5Z8_9STAP</name>
<dbReference type="SUPFAM" id="SSF51206">
    <property type="entry name" value="cAMP-binding domain-like"/>
    <property type="match status" value="1"/>
</dbReference>
<keyword evidence="5" id="KW-0804">Transcription</keyword>
<gene>
    <name evidence="8" type="ORF">GCM10022378_20630</name>
</gene>
<keyword evidence="3" id="KW-0238">DNA-binding</keyword>
<keyword evidence="2" id="KW-0805">Transcription regulation</keyword>
<proteinExistence type="predicted"/>
<dbReference type="Gene3D" id="1.10.10.10">
    <property type="entry name" value="Winged helix-like DNA-binding domain superfamily/Winged helix DNA-binding domain"/>
    <property type="match status" value="1"/>
</dbReference>
<dbReference type="EMBL" id="BAABCK010000068">
    <property type="protein sequence ID" value="GAA3732246.1"/>
    <property type="molecule type" value="Genomic_DNA"/>
</dbReference>
<dbReference type="PANTHER" id="PTHR24567:SF26">
    <property type="entry name" value="REGULATORY PROTEIN YEIL"/>
    <property type="match status" value="1"/>
</dbReference>
<keyword evidence="4" id="KW-0010">Activator</keyword>
<dbReference type="Pfam" id="PF00027">
    <property type="entry name" value="cNMP_binding"/>
    <property type="match status" value="1"/>
</dbReference>
<protein>
    <recommendedName>
        <fullName evidence="1">HTH-type transcriptional regulator ArcR</fullName>
    </recommendedName>
</protein>